<evidence type="ECO:0000313" key="2">
    <source>
        <dbReference type="Proteomes" id="UP000588051"/>
    </source>
</evidence>
<proteinExistence type="predicted"/>
<dbReference type="EMBL" id="JABXYJ010000014">
    <property type="protein sequence ID" value="NVO79404.1"/>
    <property type="molecule type" value="Genomic_DNA"/>
</dbReference>
<protein>
    <submittedName>
        <fullName evidence="1">Uncharacterized protein</fullName>
    </submittedName>
</protein>
<comment type="caution">
    <text evidence="1">The sequence shown here is derived from an EMBL/GenBank/DDBJ whole genome shotgun (WGS) entry which is preliminary data.</text>
</comment>
<reference evidence="1 2" key="1">
    <citation type="submission" date="2020-06" db="EMBL/GenBank/DDBJ databases">
        <authorList>
            <person name="Qiu C."/>
            <person name="Liu Z."/>
        </authorList>
    </citation>
    <scope>NUCLEOTIDE SEQUENCE [LARGE SCALE GENOMIC DNA]</scope>
    <source>
        <strain evidence="1 2">EM 1</strain>
    </source>
</reference>
<sequence length="54" mass="5965">MSVEQKGKLIWAIIAHLKFAAQSQKKAFDEGDTFFSLAFKSDAELQHIAKLAGV</sequence>
<dbReference type="AlphaFoldDB" id="A0A850QSR8"/>
<organism evidence="1 2">
    <name type="scientific">Undibacterium oligocarboniphilum</name>
    <dbReference type="NCBI Taxonomy" id="666702"/>
    <lineage>
        <taxon>Bacteria</taxon>
        <taxon>Pseudomonadati</taxon>
        <taxon>Pseudomonadota</taxon>
        <taxon>Betaproteobacteria</taxon>
        <taxon>Burkholderiales</taxon>
        <taxon>Oxalobacteraceae</taxon>
        <taxon>Undibacterium</taxon>
    </lineage>
</organism>
<name>A0A850QSR8_9BURK</name>
<dbReference type="RefSeq" id="WP_176805062.1">
    <property type="nucleotide sequence ID" value="NZ_JABXYJ010000014.1"/>
</dbReference>
<evidence type="ECO:0000313" key="1">
    <source>
        <dbReference type="EMBL" id="NVO79404.1"/>
    </source>
</evidence>
<accession>A0A850QSR8</accession>
<keyword evidence="2" id="KW-1185">Reference proteome</keyword>
<gene>
    <name evidence="1" type="ORF">HV832_16415</name>
</gene>
<dbReference type="Proteomes" id="UP000588051">
    <property type="component" value="Unassembled WGS sequence"/>
</dbReference>